<dbReference type="InterPro" id="IPR053172">
    <property type="entry name" value="Tn903_transposase"/>
</dbReference>
<feature type="transmembrane region" description="Helical" evidence="1">
    <location>
        <begin position="67"/>
        <end position="88"/>
    </location>
</feature>
<dbReference type="NCBIfam" id="NF033579">
    <property type="entry name" value="transpos_IS5_2"/>
    <property type="match status" value="1"/>
</dbReference>
<evidence type="ECO:0000256" key="1">
    <source>
        <dbReference type="SAM" id="Phobius"/>
    </source>
</evidence>
<dbReference type="PANTHER" id="PTHR34631">
    <property type="match status" value="1"/>
</dbReference>
<keyword evidence="1" id="KW-1133">Transmembrane helix</keyword>
<protein>
    <submittedName>
        <fullName evidence="3">Transposase</fullName>
    </submittedName>
</protein>
<evidence type="ECO:0000259" key="2">
    <source>
        <dbReference type="Pfam" id="PF01609"/>
    </source>
</evidence>
<evidence type="ECO:0000313" key="3">
    <source>
        <dbReference type="EMBL" id="KPQ41238.1"/>
    </source>
</evidence>
<sequence>MNSKKAQQKKEKVKQKRWGKKFEDKRNWKEYNEKLVKRGELYLSLDFLENWDNELDKMNKDKKGAPFSYPEQFVLFMAFVYSIFHLPYRQLEGFLRKLSDLISRDIAADYTTLFKRIAKMNIILPETISEKKEDIVIAVDSSGVKVTNRGEWMREKWKVHRGWIKAHIAIDIKTKETLAIEITDETVADSDKFDDLINQTEQNIEGRKVKRALGDGGYDDKDCFNTLDKKKIESGIKTRINASTKSRGSPYRAKCVREKEELGGYKGWRDKYEYSKRWLAESVLSAVKRIFGETVRATSIDGMFRETKMKFMCYNILLNCK</sequence>
<dbReference type="AlphaFoldDB" id="A0A0P8C3V4"/>
<gene>
    <name evidence="3" type="ORF">MPEBLZ_04213</name>
</gene>
<dbReference type="InterPro" id="IPR002559">
    <property type="entry name" value="Transposase_11"/>
</dbReference>
<organism evidence="3 4">
    <name type="scientific">Candidatus Methanoperedens nitratireducens</name>
    <dbReference type="NCBI Taxonomy" id="1392998"/>
    <lineage>
        <taxon>Archaea</taxon>
        <taxon>Methanobacteriati</taxon>
        <taxon>Methanobacteriota</taxon>
        <taxon>Stenosarchaea group</taxon>
        <taxon>Methanomicrobia</taxon>
        <taxon>Methanosarcinales</taxon>
        <taxon>ANME-2 cluster</taxon>
        <taxon>Candidatus Methanoperedentaceae</taxon>
        <taxon>Candidatus Methanoperedens</taxon>
    </lineage>
</organism>
<keyword evidence="1" id="KW-0472">Membrane</keyword>
<name>A0A0P8C3V4_9EURY</name>
<accession>A0A0P8C3V4</accession>
<dbReference type="PANTHER" id="PTHR34631:SF3">
    <property type="entry name" value="ISSOD12 TRANSPOSASE TNPA_ISSOD12"/>
    <property type="match status" value="1"/>
</dbReference>
<dbReference type="Proteomes" id="UP000050360">
    <property type="component" value="Unassembled WGS sequence"/>
</dbReference>
<proteinExistence type="predicted"/>
<dbReference type="InterPro" id="IPR053520">
    <property type="entry name" value="Transposase_Tn903"/>
</dbReference>
<dbReference type="Pfam" id="PF01609">
    <property type="entry name" value="DDE_Tnp_1"/>
    <property type="match status" value="1"/>
</dbReference>
<comment type="caution">
    <text evidence="3">The sequence shown here is derived from an EMBL/GenBank/DDBJ whole genome shotgun (WGS) entry which is preliminary data.</text>
</comment>
<reference evidence="3 4" key="1">
    <citation type="submission" date="2015-09" db="EMBL/GenBank/DDBJ databases">
        <title>A metagenomics-based metabolic model of nitrate-dependent anaerobic oxidation of methane by Methanoperedens-like archaea.</title>
        <authorList>
            <person name="Arshad A."/>
            <person name="Speth D.R."/>
            <person name="De Graaf R.M."/>
            <person name="Op Den Camp H.J."/>
            <person name="Jetten M.S."/>
            <person name="Welte C.U."/>
        </authorList>
    </citation>
    <scope>NUCLEOTIDE SEQUENCE [LARGE SCALE GENOMIC DNA]</scope>
</reference>
<feature type="domain" description="Transposase IS4-like" evidence="2">
    <location>
        <begin position="133"/>
        <end position="316"/>
    </location>
</feature>
<dbReference type="GO" id="GO:0006313">
    <property type="term" value="P:DNA transposition"/>
    <property type="evidence" value="ECO:0007669"/>
    <property type="project" value="InterPro"/>
</dbReference>
<dbReference type="EMBL" id="LKCM01000400">
    <property type="protein sequence ID" value="KPQ41238.1"/>
    <property type="molecule type" value="Genomic_DNA"/>
</dbReference>
<evidence type="ECO:0000313" key="4">
    <source>
        <dbReference type="Proteomes" id="UP000050360"/>
    </source>
</evidence>
<dbReference type="GO" id="GO:0003677">
    <property type="term" value="F:DNA binding"/>
    <property type="evidence" value="ECO:0007669"/>
    <property type="project" value="InterPro"/>
</dbReference>
<keyword evidence="1" id="KW-0812">Transmembrane</keyword>
<dbReference type="GO" id="GO:0004803">
    <property type="term" value="F:transposase activity"/>
    <property type="evidence" value="ECO:0007669"/>
    <property type="project" value="InterPro"/>
</dbReference>